<evidence type="ECO:0000256" key="12">
    <source>
        <dbReference type="HAMAP-Rule" id="MF_04001"/>
    </source>
</evidence>
<keyword evidence="3 12" id="KW-0678">Repressor</keyword>
<evidence type="ECO:0000256" key="6">
    <source>
        <dbReference type="ARBA" id="ARBA00022562"/>
    </source>
</evidence>
<dbReference type="GO" id="GO:0042025">
    <property type="term" value="C:host cell nucleus"/>
    <property type="evidence" value="ECO:0007669"/>
    <property type="project" value="UniProtKB-SubCell"/>
</dbReference>
<keyword evidence="6 12" id="KW-1048">Host nucleus</keyword>
<evidence type="ECO:0000259" key="14">
    <source>
        <dbReference type="Pfam" id="PF00508"/>
    </source>
</evidence>
<dbReference type="GO" id="GO:0003677">
    <property type="term" value="F:DNA binding"/>
    <property type="evidence" value="ECO:0007669"/>
    <property type="project" value="UniProtKB-UniRule"/>
</dbReference>
<dbReference type="SUPFAM" id="SSF54957">
    <property type="entry name" value="Viral DNA-binding domain"/>
    <property type="match status" value="1"/>
</dbReference>
<evidence type="ECO:0000256" key="1">
    <source>
        <dbReference type="ARBA" id="ARBA00004147"/>
    </source>
</evidence>
<dbReference type="InterPro" id="IPR042503">
    <property type="entry name" value="Regulatory_protein_E2_N_1"/>
</dbReference>
<dbReference type="InterPro" id="IPR000427">
    <property type="entry name" value="Papillomavirus_E2_C"/>
</dbReference>
<evidence type="ECO:0000256" key="2">
    <source>
        <dbReference type="ARBA" id="ARBA00007794"/>
    </source>
</evidence>
<feature type="compositionally biased region" description="Polar residues" evidence="13">
    <location>
        <begin position="199"/>
        <end position="209"/>
    </location>
</feature>
<protein>
    <recommendedName>
        <fullName evidence="12">Regulatory protein E2</fullName>
    </recommendedName>
</protein>
<feature type="cross-link" description="Glycyl lysine isopeptide (Lys-Gly) (interchain with G-Cter in SUMO)" evidence="12">
    <location>
        <position position="326"/>
    </location>
</feature>
<dbReference type="Pfam" id="PF00508">
    <property type="entry name" value="PPV_E2_N"/>
    <property type="match status" value="1"/>
</dbReference>
<dbReference type="HAMAP" id="MF_04001">
    <property type="entry name" value="PPV_E2"/>
    <property type="match status" value="1"/>
</dbReference>
<evidence type="ECO:0000256" key="8">
    <source>
        <dbReference type="ARBA" id="ARBA00023015"/>
    </source>
</evidence>
<dbReference type="InterPro" id="IPR033668">
    <property type="entry name" value="Reg_prot_E2"/>
</dbReference>
<dbReference type="EMBL" id="MH777336">
    <property type="protein sequence ID" value="AYA94476.2"/>
    <property type="molecule type" value="Genomic_DNA"/>
</dbReference>
<evidence type="ECO:0000256" key="10">
    <source>
        <dbReference type="ARBA" id="ARBA00023159"/>
    </source>
</evidence>
<dbReference type="Pfam" id="PF00511">
    <property type="entry name" value="PPV_E2_C"/>
    <property type="match status" value="1"/>
</dbReference>
<dbReference type="GO" id="GO:0000166">
    <property type="term" value="F:nucleotide binding"/>
    <property type="evidence" value="ECO:0007669"/>
    <property type="project" value="UniProtKB-UniRule"/>
</dbReference>
<dbReference type="GO" id="GO:0006260">
    <property type="term" value="P:DNA replication"/>
    <property type="evidence" value="ECO:0007669"/>
    <property type="project" value="UniProtKB-KW"/>
</dbReference>
<keyword evidence="4 12" id="KW-0244">Early protein</keyword>
<keyword evidence="12" id="KW-0832">Ubl conjugation</keyword>
<evidence type="ECO:0000256" key="7">
    <source>
        <dbReference type="ARBA" id="ARBA00022705"/>
    </source>
</evidence>
<comment type="PTM">
    <text evidence="12">Phosphorylated.</text>
</comment>
<dbReference type="InterPro" id="IPR001866">
    <property type="entry name" value="PPV_E2_N"/>
</dbReference>
<evidence type="ECO:0000256" key="11">
    <source>
        <dbReference type="ARBA" id="ARBA00023163"/>
    </source>
</evidence>
<sequence length="402" mass="45957">MNQADLTDRYDALQERLMSLYEESSNTIEAQIMLWETIRKEQVLLYYGRKEGYKNFGLQPIPNLAVSEYRAKEAIQQVLLLKSLQKSAFGREEWTLTDTSAELTHTAPRNTFKKGPFTVNVYFDHNANNVFPYTQWNWLYVQDDNDMWYKTPGLVDINGLYFEDNSGEKNYFLLFATDAETYGTSGGWTVKYKNETISTSTPVTSSQQRSFSDSFEGSSKGSVSSSGDAVPLSKTTRRKETEEGRPHSTTPTTFTVRRRRRRIQQRERATTTTVSLRSERRRTQESQLGVPAGEVGRGHHLVPRTGLKRLERLEAEAGDPPVILVKGSANSLKCWRNRSYKANVPCVKMSTVFRWAECTENNIGANNRMLIAFKNRAQREVFLKTVRFPKGVSYCLGHLDSL</sequence>
<evidence type="ECO:0000256" key="9">
    <source>
        <dbReference type="ARBA" id="ARBA00023125"/>
    </source>
</evidence>
<comment type="subcellular location">
    <subcellularLocation>
        <location evidence="1 12">Host nucleus</location>
    </subcellularLocation>
</comment>
<accession>A0A385PMT8</accession>
<dbReference type="Gene3D" id="3.30.70.330">
    <property type="match status" value="1"/>
</dbReference>
<evidence type="ECO:0000259" key="15">
    <source>
        <dbReference type="Pfam" id="PF00511"/>
    </source>
</evidence>
<comment type="caution">
    <text evidence="12">Lacks conserved residue(s) required for the propagation of feature annotation.</text>
</comment>
<feature type="region of interest" description="DNA-binding domain" evidence="12">
    <location>
        <begin position="319"/>
        <end position="402"/>
    </location>
</feature>
<feature type="region of interest" description="Disordered" evidence="13">
    <location>
        <begin position="199"/>
        <end position="286"/>
    </location>
</feature>
<dbReference type="InterPro" id="IPR036050">
    <property type="entry name" value="Regulatory_protein_E2_N"/>
</dbReference>
<feature type="domain" description="Papillomavirus E2 C-terminal" evidence="15">
    <location>
        <begin position="321"/>
        <end position="398"/>
    </location>
</feature>
<keyword evidence="9 12" id="KW-0238">DNA-binding</keyword>
<evidence type="ECO:0000313" key="16">
    <source>
        <dbReference type="EMBL" id="AYA94476.2"/>
    </source>
</evidence>
<dbReference type="InterPro" id="IPR035975">
    <property type="entry name" value="E2/EBNA1_C_sf"/>
</dbReference>
<comment type="similarity">
    <text evidence="2">Belongs to the papillomaviridae E8^E2C protein family.</text>
</comment>
<proteinExistence type="inferred from homology"/>
<feature type="domain" description="Papillomavirus E2 N-terminal" evidence="14">
    <location>
        <begin position="5"/>
        <end position="200"/>
    </location>
</feature>
<keyword evidence="8 12" id="KW-0805">Transcription regulation</keyword>
<dbReference type="SUPFAM" id="SSF51332">
    <property type="entry name" value="E2 regulatory, transactivation domain"/>
    <property type="match status" value="1"/>
</dbReference>
<evidence type="ECO:0000256" key="13">
    <source>
        <dbReference type="SAM" id="MobiDB-lite"/>
    </source>
</evidence>
<keyword evidence="5 12" id="KW-0597">Phosphoprotein</keyword>
<evidence type="ECO:0000256" key="5">
    <source>
        <dbReference type="ARBA" id="ARBA00022553"/>
    </source>
</evidence>
<feature type="compositionally biased region" description="Low complexity" evidence="13">
    <location>
        <begin position="210"/>
        <end position="228"/>
    </location>
</feature>
<comment type="PTM">
    <text evidence="12">Sumoylation plays a regulatory role in E2 transcriptional activity.</text>
</comment>
<dbReference type="GO" id="GO:0006351">
    <property type="term" value="P:DNA-templated transcription"/>
    <property type="evidence" value="ECO:0007669"/>
    <property type="project" value="UniProtKB-UniRule"/>
</dbReference>
<dbReference type="Gene3D" id="1.10.287.30">
    <property type="entry name" value="E2 (early) protein, N terminal domain, subdomain 1"/>
    <property type="match status" value="1"/>
</dbReference>
<dbReference type="GO" id="GO:0003700">
    <property type="term" value="F:DNA-binding transcription factor activity"/>
    <property type="evidence" value="ECO:0007669"/>
    <property type="project" value="UniProtKB-UniRule"/>
</dbReference>
<comment type="subunit">
    <text evidence="12">Binds DNA as homodimer. Interacts with protein E1; this interaction greatly increases E1 DNA-binding activity. Interacts with protein L1; this interaction enhances E2-dependent replication and transcription activation. Interacts with protein L2; this interaction inhibits E2 transcriptional activity but not DNA replication function E2. Interacts with protein E7; this interaction inhibits E7 oncogenic activity. Interacts with host TAF1; this interaction modulates E2-dependent transcriptional regulation. Interacts with host BRD4; this interaction mediates E2 transcriptional activation function. Additionally, the interaction with host BRD4 on mitotic chromosomes mediates tethering of the viral genome. Interacts with host TOPBP1; this interaction is required for optimal viral DNA replication.</text>
</comment>
<keyword evidence="12" id="KW-1017">Isopeptide bond</keyword>
<keyword evidence="11 12" id="KW-0804">Transcription</keyword>
<keyword evidence="10 12" id="KW-0010">Activator</keyword>
<reference evidence="16" key="1">
    <citation type="journal article" date="2018" name="Nat. Med.">
        <title>Expanded skin virome in DOCK8-deficient patients.</title>
        <authorList>
            <consortium name="NISC Comparative Sequencing Program"/>
            <person name="Tirosh O."/>
            <person name="Conlan S."/>
            <person name="Deming C."/>
            <person name="Lee-Lin S.Q."/>
            <person name="Huang X."/>
            <person name="Su H.C."/>
            <person name="Freeman A.F."/>
            <person name="Segre J.A."/>
            <person name="Kong H.H."/>
        </authorList>
    </citation>
    <scope>NUCLEOTIDE SEQUENCE</scope>
    <source>
        <strain evidence="16">HPV-mSK_194</strain>
    </source>
</reference>
<evidence type="ECO:0000256" key="3">
    <source>
        <dbReference type="ARBA" id="ARBA00022491"/>
    </source>
</evidence>
<gene>
    <name evidence="12" type="primary">E2</name>
</gene>
<dbReference type="GO" id="GO:0006275">
    <property type="term" value="P:regulation of DNA replication"/>
    <property type="evidence" value="ECO:0007669"/>
    <property type="project" value="UniProtKB-UniRule"/>
</dbReference>
<dbReference type="Gene3D" id="2.170.200.10">
    <property type="entry name" value="Papillomavirus E2 early protein domain"/>
    <property type="match status" value="1"/>
</dbReference>
<name>A0A385PMT8_9PAPI</name>
<organism evidence="16">
    <name type="scientific">Human papillomavirus</name>
    <dbReference type="NCBI Taxonomy" id="10566"/>
    <lineage>
        <taxon>Viruses</taxon>
        <taxon>Monodnaviria</taxon>
        <taxon>Shotokuvirae</taxon>
        <taxon>Cossaviricota</taxon>
        <taxon>Papovaviricetes</taxon>
        <taxon>Zurhausenvirales</taxon>
        <taxon>Papillomaviridae</taxon>
    </lineage>
</organism>
<evidence type="ECO:0000256" key="4">
    <source>
        <dbReference type="ARBA" id="ARBA00022518"/>
    </source>
</evidence>
<dbReference type="InterPro" id="IPR042504">
    <property type="entry name" value="Regulatory_protein_E2_N_2"/>
</dbReference>
<keyword evidence="7 12" id="KW-0235">DNA replication</keyword>
<comment type="function">
    <text evidence="12">Plays a role in the initiation of viral DNA replication. A dimer of E2 interacts with a dimer of E1 in order to improve specificity of E1 DNA binding activity. Once the complex recognizes and binds DNA at specific sites, the E2 dimer is removed from DNA. E2 also regulates viral transcription through binding to the E2RE response element (5'-ACCNNNNNNGGT-3') present in multiple copies in the regulatory regions of the viral genome. Activates or represses transcription depending on E2RE's position with regards to proximal promoter elements including the TATA-box. Repression occurs by sterically hindering the assembly of the transcription initiation complex.</text>
</comment>
<dbReference type="GO" id="GO:0039693">
    <property type="term" value="P:viral DNA genome replication"/>
    <property type="evidence" value="ECO:0007669"/>
    <property type="project" value="UniProtKB-UniRule"/>
</dbReference>
<dbReference type="InterPro" id="IPR012677">
    <property type="entry name" value="Nucleotide-bd_a/b_plait_sf"/>
</dbReference>
<comment type="similarity">
    <text evidence="12">Belongs to the papillomaviridae E2 protein family.</text>
</comment>